<protein>
    <submittedName>
        <fullName evidence="2">Uncharacterized protein</fullName>
    </submittedName>
</protein>
<gene>
    <name evidence="2" type="ORF">HF295_00445</name>
</gene>
<dbReference type="Proteomes" id="UP000512167">
    <property type="component" value="Chromosome"/>
</dbReference>
<evidence type="ECO:0000256" key="1">
    <source>
        <dbReference type="SAM" id="Phobius"/>
    </source>
</evidence>
<feature type="transmembrane region" description="Helical" evidence="1">
    <location>
        <begin position="42"/>
        <end position="62"/>
    </location>
</feature>
<evidence type="ECO:0000313" key="3">
    <source>
        <dbReference type="Proteomes" id="UP000512167"/>
    </source>
</evidence>
<keyword evidence="1" id="KW-0472">Membrane</keyword>
<dbReference type="RefSeq" id="WP_312031874.1">
    <property type="nucleotide sequence ID" value="NZ_CP051151.1"/>
</dbReference>
<feature type="transmembrane region" description="Helical" evidence="1">
    <location>
        <begin position="6"/>
        <end position="30"/>
    </location>
</feature>
<accession>A0A7L6N2F8</accession>
<dbReference type="EMBL" id="CP051151">
    <property type="protein sequence ID" value="QLY39407.1"/>
    <property type="molecule type" value="Genomic_DNA"/>
</dbReference>
<keyword evidence="1" id="KW-0812">Transmembrane</keyword>
<feature type="transmembrane region" description="Helical" evidence="1">
    <location>
        <begin position="68"/>
        <end position="91"/>
    </location>
</feature>
<organism evidence="2 3">
    <name type="scientific">Hujiaoplasma nucleasis</name>
    <dbReference type="NCBI Taxonomy" id="2725268"/>
    <lineage>
        <taxon>Bacteria</taxon>
        <taxon>Bacillati</taxon>
        <taxon>Mycoplasmatota</taxon>
        <taxon>Mollicutes</taxon>
        <taxon>Candidatus Izemoplasmatales</taxon>
        <taxon>Hujiaoplasmataceae</taxon>
        <taxon>Hujiaoplasma</taxon>
    </lineage>
</organism>
<name>A0A7L6N2F8_9MOLU</name>
<reference evidence="2 3" key="1">
    <citation type="submission" date="2020-04" db="EMBL/GenBank/DDBJ databases">
        <authorList>
            <person name="Zheng R.K."/>
            <person name="Sun C.M."/>
        </authorList>
    </citation>
    <scope>NUCLEOTIDE SEQUENCE [LARGE SCALE GENOMIC DNA]</scope>
    <source>
        <strain evidence="3">zrk29</strain>
    </source>
</reference>
<feature type="transmembrane region" description="Helical" evidence="1">
    <location>
        <begin position="112"/>
        <end position="134"/>
    </location>
</feature>
<proteinExistence type="predicted"/>
<sequence>MIVQGGFTILTLFGLVVPVIGVTYLFSLYNLYIGRNVLKHKYIILGMNFTFLFGYIIVLFNIPDYNHIPLIVLLILILAIIVLGIIGGFLYEQERSRNFIDKYANLTKRLLLAVKLTYGFVGLVFVAFISYTLLTHEIEVVNRISYYFEQPDNVDTPLYGYVEVSTDDEVTIVVEGIHLDYSIEEIKQVEVYINDTLVHTSVNIEGFLINENYNSEYIVIIEEQPSQGFMLNYVFDYDFDSMEDFGSTVNVSIVLSTQDDVFTYDYSNVDYSYGYQNKIVPIWVKEEN</sequence>
<dbReference type="KEGG" id="tbk:HF295_00445"/>
<keyword evidence="3" id="KW-1185">Reference proteome</keyword>
<keyword evidence="1" id="KW-1133">Transmembrane helix</keyword>
<dbReference type="AlphaFoldDB" id="A0A7L6N2F8"/>
<evidence type="ECO:0000313" key="2">
    <source>
        <dbReference type="EMBL" id="QLY39407.1"/>
    </source>
</evidence>